<dbReference type="Pfam" id="PF13472">
    <property type="entry name" value="Lipase_GDSL_2"/>
    <property type="match status" value="1"/>
</dbReference>
<proteinExistence type="predicted"/>
<evidence type="ECO:0000259" key="1">
    <source>
        <dbReference type="Pfam" id="PF13472"/>
    </source>
</evidence>
<dbReference type="GO" id="GO:0016787">
    <property type="term" value="F:hydrolase activity"/>
    <property type="evidence" value="ECO:0007669"/>
    <property type="project" value="UniProtKB-KW"/>
</dbReference>
<sequence>MAAPYPQVILFGDSLFQQAVRPDGFSFQAALETHCLRRLDVVNRGLSGYNTSNALQALPRIFPSPAPAGSKIEYLFVLFGANDASLPLPTNRQHVPLDRFKINLTRIITHPNIAAHKPKIVLVTPPPLDEIHIASKDVADGHGQATREAKISAEYSAAVRQVAAANPDVILVDLWKALMETAVAKTPGFDASSGAVLGDPESGVRGHLEQLLPDGLHMSSEAYRVFYDLVEPLVGVEWAGTPQEDRVAYVLPDHRVAPWLSEDEYWRRT</sequence>
<dbReference type="RefSeq" id="XP_060298297.1">
    <property type="nucleotide sequence ID" value="XM_060433814.1"/>
</dbReference>
<dbReference type="InterPro" id="IPR013830">
    <property type="entry name" value="SGNH_hydro"/>
</dbReference>
<dbReference type="Gene3D" id="3.40.50.1110">
    <property type="entry name" value="SGNH hydrolase"/>
    <property type="match status" value="1"/>
</dbReference>
<dbReference type="PANTHER" id="PTHR14209:SF19">
    <property type="entry name" value="ISOAMYL ACETATE-HYDROLYZING ESTERASE 1 HOMOLOG"/>
    <property type="match status" value="1"/>
</dbReference>
<comment type="caution">
    <text evidence="2">The sequence shown here is derived from an EMBL/GenBank/DDBJ whole genome shotgun (WGS) entry which is preliminary data.</text>
</comment>
<dbReference type="InterPro" id="IPR036514">
    <property type="entry name" value="SGNH_hydro_sf"/>
</dbReference>
<accession>A0AA40E4N0</accession>
<name>A0AA40E4N0_9PEZI</name>
<dbReference type="GeneID" id="85317084"/>
<gene>
    <name evidence="2" type="ORF">B0T26DRAFT_215386</name>
</gene>
<evidence type="ECO:0000313" key="2">
    <source>
        <dbReference type="EMBL" id="KAK0722373.1"/>
    </source>
</evidence>
<dbReference type="SUPFAM" id="SSF52266">
    <property type="entry name" value="SGNH hydrolase"/>
    <property type="match status" value="1"/>
</dbReference>
<dbReference type="Proteomes" id="UP001172101">
    <property type="component" value="Unassembled WGS sequence"/>
</dbReference>
<keyword evidence="2" id="KW-0378">Hydrolase</keyword>
<organism evidence="2 3">
    <name type="scientific">Lasiosphaeria miniovina</name>
    <dbReference type="NCBI Taxonomy" id="1954250"/>
    <lineage>
        <taxon>Eukaryota</taxon>
        <taxon>Fungi</taxon>
        <taxon>Dikarya</taxon>
        <taxon>Ascomycota</taxon>
        <taxon>Pezizomycotina</taxon>
        <taxon>Sordariomycetes</taxon>
        <taxon>Sordariomycetidae</taxon>
        <taxon>Sordariales</taxon>
        <taxon>Lasiosphaeriaceae</taxon>
        <taxon>Lasiosphaeria</taxon>
    </lineage>
</organism>
<dbReference type="CDD" id="cd01838">
    <property type="entry name" value="Isoamyl_acetate_hydrolase_like"/>
    <property type="match status" value="1"/>
</dbReference>
<keyword evidence="3" id="KW-1185">Reference proteome</keyword>
<evidence type="ECO:0000313" key="3">
    <source>
        <dbReference type="Proteomes" id="UP001172101"/>
    </source>
</evidence>
<feature type="domain" description="SGNH hydrolase-type esterase" evidence="1">
    <location>
        <begin position="10"/>
        <end position="224"/>
    </location>
</feature>
<dbReference type="PANTHER" id="PTHR14209">
    <property type="entry name" value="ISOAMYL ACETATE-HYDROLYZING ESTERASE 1"/>
    <property type="match status" value="1"/>
</dbReference>
<reference evidence="2" key="1">
    <citation type="submission" date="2023-06" db="EMBL/GenBank/DDBJ databases">
        <title>Genome-scale phylogeny and comparative genomics of the fungal order Sordariales.</title>
        <authorList>
            <consortium name="Lawrence Berkeley National Laboratory"/>
            <person name="Hensen N."/>
            <person name="Bonometti L."/>
            <person name="Westerberg I."/>
            <person name="Brannstrom I.O."/>
            <person name="Guillou S."/>
            <person name="Cros-Aarteil S."/>
            <person name="Calhoun S."/>
            <person name="Haridas S."/>
            <person name="Kuo A."/>
            <person name="Mondo S."/>
            <person name="Pangilinan J."/>
            <person name="Riley R."/>
            <person name="LaButti K."/>
            <person name="Andreopoulos B."/>
            <person name="Lipzen A."/>
            <person name="Chen C."/>
            <person name="Yanf M."/>
            <person name="Daum C."/>
            <person name="Ng V."/>
            <person name="Clum A."/>
            <person name="Steindorff A."/>
            <person name="Ohm R."/>
            <person name="Martin F."/>
            <person name="Silar P."/>
            <person name="Natvig D."/>
            <person name="Lalanne C."/>
            <person name="Gautier V."/>
            <person name="Ament-velasquez S.L."/>
            <person name="Kruys A."/>
            <person name="Hutchinson M.I."/>
            <person name="Powell A.J."/>
            <person name="Barry K."/>
            <person name="Miller A.N."/>
            <person name="Grigoriev I.V."/>
            <person name="Debuchy R."/>
            <person name="Gladieux P."/>
            <person name="Thoren M.H."/>
            <person name="Johannesson H."/>
        </authorList>
    </citation>
    <scope>NUCLEOTIDE SEQUENCE</scope>
    <source>
        <strain evidence="2">SMH2392-1A</strain>
    </source>
</reference>
<protein>
    <submittedName>
        <fullName evidence="2">SGNH hydrolase-type esterase domain-containing protein</fullName>
    </submittedName>
</protein>
<dbReference type="EMBL" id="JAUIRO010000003">
    <property type="protein sequence ID" value="KAK0722373.1"/>
    <property type="molecule type" value="Genomic_DNA"/>
</dbReference>
<dbReference type="AlphaFoldDB" id="A0AA40E4N0"/>
<dbReference type="InterPro" id="IPR045136">
    <property type="entry name" value="Iah1-like"/>
</dbReference>